<dbReference type="InterPro" id="IPR032675">
    <property type="entry name" value="LRR_dom_sf"/>
</dbReference>
<dbReference type="FunFam" id="3.80.10.10:FF:000383">
    <property type="entry name" value="Leucine-rich repeat receptor protein kinase EMS1"/>
    <property type="match status" value="1"/>
</dbReference>
<sequence>MMTSEELREAAQLHGMVDEDEASPQEDPSSSSSSSESPSGRPANGRASLAAYGDTFYADYDMTRDVRYNAAISRSSSAQQSGGYDRSSSFHAPAPAAFEDEMENDADLPPFSYTYSSTLSYLFGTLHSQKFRESVVLVAVACIFSSLVVACIRGPPPEMYVFRGGDGGMLPDFAHPDQIQNFERMRARIVAAGISTARSLQPSGGDGRNARYAALAWLAAGDERAMDSHDDGFLDRYALAVLWFETNGPLREPGADGHPPDAETKPPEHHDEERHEGYDSRGEGMRPADHEGEKSAPPEAWADDSGWMTGMGVCGWKGVTCKSVSEPTDPVKDGSEAPTLRRRTANSANTTDGDGPIISLSLPSNGMSGPLPRELFTALKTLKTLDLSNNHLTGRIPRAVIGASSGPQSKGGVLDTLALGNNNLEGGIPPGLGAGGTLRRLDLHNNFLNGTVPPSFGDSSSLLEYLFLEENGLTGKVPPELFRAPSHLRELSLRDNGLSGPLPEVVISLEEEGAASFTNSAAADGSMLLPMENLRLDHNFLTGSLPSSFGLLHRLTELHLFRNELKGTLPASWSDLDVLTDLYLDHNSLTGQIPPEWGGMVRLRQLYLENNMLTGVISTVVIGGMTDLEKFMVGNNHLGGGLSPTIGQLYQLRWMGVEENDLTGVLPSEMGSLQKLEVLRINGNRFSPSAVPNSVCTLTDEKFAGALREFQADCTIECNCCTNCI</sequence>
<evidence type="ECO:0000256" key="2">
    <source>
        <dbReference type="ARBA" id="ARBA00022729"/>
    </source>
</evidence>
<evidence type="ECO:0008006" key="6">
    <source>
        <dbReference type="Google" id="ProtNLM"/>
    </source>
</evidence>
<dbReference type="SUPFAM" id="SSF52047">
    <property type="entry name" value="RNI-like"/>
    <property type="match status" value="1"/>
</dbReference>
<feature type="region of interest" description="Disordered" evidence="4">
    <location>
        <begin position="1"/>
        <end position="47"/>
    </location>
</feature>
<dbReference type="SMART" id="SM00369">
    <property type="entry name" value="LRR_TYP"/>
    <property type="match status" value="5"/>
</dbReference>
<dbReference type="InterPro" id="IPR003591">
    <property type="entry name" value="Leu-rich_rpt_typical-subtyp"/>
</dbReference>
<name>A0A7S4J0X1_9STRA</name>
<dbReference type="InterPro" id="IPR001611">
    <property type="entry name" value="Leu-rich_rpt"/>
</dbReference>
<evidence type="ECO:0000313" key="5">
    <source>
        <dbReference type="EMBL" id="CAE2245923.1"/>
    </source>
</evidence>
<accession>A0A7S4J0X1</accession>
<keyword evidence="2" id="KW-0732">Signal</keyword>
<feature type="region of interest" description="Disordered" evidence="4">
    <location>
        <begin position="323"/>
        <end position="357"/>
    </location>
</feature>
<feature type="region of interest" description="Disordered" evidence="4">
    <location>
        <begin position="250"/>
        <end position="306"/>
    </location>
</feature>
<keyword evidence="3" id="KW-0677">Repeat</keyword>
<feature type="compositionally biased region" description="Low complexity" evidence="4">
    <location>
        <begin position="25"/>
        <end position="39"/>
    </location>
</feature>
<dbReference type="Pfam" id="PF13855">
    <property type="entry name" value="LRR_8"/>
    <property type="match status" value="2"/>
</dbReference>
<evidence type="ECO:0000256" key="1">
    <source>
        <dbReference type="ARBA" id="ARBA00022614"/>
    </source>
</evidence>
<evidence type="ECO:0000256" key="3">
    <source>
        <dbReference type="ARBA" id="ARBA00022737"/>
    </source>
</evidence>
<dbReference type="EMBL" id="HBKQ01027706">
    <property type="protein sequence ID" value="CAE2245923.1"/>
    <property type="molecule type" value="Transcribed_RNA"/>
</dbReference>
<reference evidence="5" key="1">
    <citation type="submission" date="2021-01" db="EMBL/GenBank/DDBJ databases">
        <authorList>
            <person name="Corre E."/>
            <person name="Pelletier E."/>
            <person name="Niang G."/>
            <person name="Scheremetjew M."/>
            <person name="Finn R."/>
            <person name="Kale V."/>
            <person name="Holt S."/>
            <person name="Cochrane G."/>
            <person name="Meng A."/>
            <person name="Brown T."/>
            <person name="Cohen L."/>
        </authorList>
    </citation>
    <scope>NUCLEOTIDE SEQUENCE</scope>
    <source>
        <strain evidence="5">Isolate 1302-5</strain>
    </source>
</reference>
<organism evidence="5">
    <name type="scientific">Odontella aurita</name>
    <dbReference type="NCBI Taxonomy" id="265563"/>
    <lineage>
        <taxon>Eukaryota</taxon>
        <taxon>Sar</taxon>
        <taxon>Stramenopiles</taxon>
        <taxon>Ochrophyta</taxon>
        <taxon>Bacillariophyta</taxon>
        <taxon>Mediophyceae</taxon>
        <taxon>Biddulphiophycidae</taxon>
        <taxon>Eupodiscales</taxon>
        <taxon>Odontellaceae</taxon>
        <taxon>Odontella</taxon>
    </lineage>
</organism>
<keyword evidence="1" id="KW-0433">Leucine-rich repeat</keyword>
<feature type="compositionally biased region" description="Basic and acidic residues" evidence="4">
    <location>
        <begin position="1"/>
        <end position="11"/>
    </location>
</feature>
<dbReference type="Pfam" id="PF00560">
    <property type="entry name" value="LRR_1"/>
    <property type="match status" value="1"/>
</dbReference>
<protein>
    <recommendedName>
        <fullName evidence="6">Leucine-rich repeat-containing N-terminal plant-type domain-containing protein</fullName>
    </recommendedName>
</protein>
<dbReference type="PANTHER" id="PTHR48060">
    <property type="entry name" value="DNA DAMAGE-REPAIR/TOLERATION PROTEIN DRT100"/>
    <property type="match status" value="1"/>
</dbReference>
<dbReference type="InterPro" id="IPR053211">
    <property type="entry name" value="DNA_repair-toleration"/>
</dbReference>
<dbReference type="PANTHER" id="PTHR48060:SF21">
    <property type="entry name" value="L DOMAIN-LIKE PROTEIN"/>
    <property type="match status" value="1"/>
</dbReference>
<gene>
    <name evidence="5" type="ORF">OAUR00152_LOCUS18724</name>
</gene>
<proteinExistence type="predicted"/>
<evidence type="ECO:0000256" key="4">
    <source>
        <dbReference type="SAM" id="MobiDB-lite"/>
    </source>
</evidence>
<feature type="compositionally biased region" description="Basic and acidic residues" evidence="4">
    <location>
        <begin position="253"/>
        <end position="296"/>
    </location>
</feature>
<dbReference type="Gene3D" id="3.80.10.10">
    <property type="entry name" value="Ribonuclease Inhibitor"/>
    <property type="match status" value="3"/>
</dbReference>
<dbReference type="AlphaFoldDB" id="A0A7S4J0X1"/>